<dbReference type="Proteomes" id="UP001148662">
    <property type="component" value="Unassembled WGS sequence"/>
</dbReference>
<gene>
    <name evidence="1" type="ORF">NM688_g537</name>
</gene>
<keyword evidence="2" id="KW-1185">Reference proteome</keyword>
<accession>A0ACC1TDR7</accession>
<proteinExistence type="predicted"/>
<evidence type="ECO:0000313" key="2">
    <source>
        <dbReference type="Proteomes" id="UP001148662"/>
    </source>
</evidence>
<name>A0ACC1TDR7_9APHY</name>
<protein>
    <submittedName>
        <fullName evidence="1">Uncharacterized protein</fullName>
    </submittedName>
</protein>
<organism evidence="1 2">
    <name type="scientific">Phlebia brevispora</name>
    <dbReference type="NCBI Taxonomy" id="194682"/>
    <lineage>
        <taxon>Eukaryota</taxon>
        <taxon>Fungi</taxon>
        <taxon>Dikarya</taxon>
        <taxon>Basidiomycota</taxon>
        <taxon>Agaricomycotina</taxon>
        <taxon>Agaricomycetes</taxon>
        <taxon>Polyporales</taxon>
        <taxon>Meruliaceae</taxon>
        <taxon>Phlebia</taxon>
    </lineage>
</organism>
<comment type="caution">
    <text evidence="1">The sequence shown here is derived from an EMBL/GenBank/DDBJ whole genome shotgun (WGS) entry which is preliminary data.</text>
</comment>
<sequence>MAERDSGLRVDTNLTASYSIIPSAQELSPSPKSPKRDQSGSASRGLPSFRLPSGSGGQSESSSRPTIPPGAARARHESRKLLAHVLSQLQHRSLPPSAMPGLYEQSSKVERGLGAVVRSFASIAGAGSSAENRPRGTEKPEDTDDEDEDQLAFHTDMTLDLMIQLKDVLAISIAQGWDIFYEDADAIKKQGRPISFDKPRRRRRRSSNAGRSRSRSRSVSPTREESIAAPELLSQCVSILASVVTEDCRYQVSLPSPRRPPNALQSVTLDVAQVLIYTHQHEPRIVSDIGFAVLPAFQTFRPSMHARLLAFFEERVLGGMLENLLKIQGSDTIQSPTDATFDEPQTARPPVVSIMVDEVHEDPNFRSKEWRRWSTSSEVPGTQSARAPEQSIAVYYLSSLVAPLLASILEYVDLSSNDGPTTQRFHRFFRVLIQRKPDAYLDLLEAIAYHTSKVRYAGLSILTTYWPKAVGHVMLSKPITSTNSDMRDRADRRSSLTRRTVVEDHPYAHQFVPWRFDRQTQPSFFEGLSPYDCRICFQRIEGFGILCPFCMCAVHFDCYDYPDGSFFTQYSVDTDVDIQKVAVHRFCHILTNVRTGLPSFVRREQHIFRMVNIFSMSLCFLCHQPLWGYIMQGLKCSACRQFVHASCLSKTRNYALPRCRSSTVDPASMTISHASLRSSFLEHYRDVIFTESELDQRTHEEISVYHAVLWLQLQLLENGIALGSIVVTEELINQPDEDEEIEEFELHELVRLYETYLVQAKLPISNTIRDYLSENEAAPQDRHVFFDWNILAFVASSLKLPALPNESGPAESMQLLSVSQLNNQEDDGPDVSAHPLEVVTLAHLRDQLGDVLNMHSDVAARHFLILLHHLGLLQRLDTQTSLFDDTPQPERLRCCLPLPFGFDISADVETLVASIEACLSDINLTVNELGFLLLIRRFWPNGMLSDYTFRRLTKAILGWVLSEANNLAIILRTYVARGRDLPGVRSGEPQPWPPEAQGRPTATGAPGNGGDYVATRRALLSRYVAPWMLALHDHDILSYATTVFDVLTEFAEEHAYWDVAFLGERSEQQIEKEKVSVTDRVLRSIVKVCQANIVFTVFDDLFQRWLERADTLEDNHEPLPSLLRLFSREGDSSQRHTLVLDSRFTMGDLSSLANINPLQVMTNLATTTKSGYERGLHWLNLFATSGVDIPIPIFMQFAVLANAALAAAYLRPIGRLDLQPMISLLHTYLSQQILNSVRASENIREVLVFVRRSLAVCLLLYGCERKHLVELQMIQNEEVMHLPSRRKVGSRASTLSDPIIVDAKLMAVLKSYVDQQFDDLSCLVAKFLDAFVNGTPLVESYEYMGILWHTATRAGYASPRAADQSLGSGRTAIPSFDSGLETVLRLFRIILDVTSPAFVVEDRQWGPNVIDVFHYFFSSVWDDEREEVRTAVDTWSQTLLPAHFDAIAKCWNEALSKAPVSERVRLIRFLLQLRSHFPKWRVLSWETIIETLLDNEFMEKNGNDEDAAVAAHLSMYGLSSREPSYIVEVDPELTILRIGLLSLSLKMIADGLSVDLFTLLRLKDQLARTFGYQDVTAVPSSSGHTFHIQFKDSSGAPAYSYPCITDLMFLLDAPHSFSLASSAMGGPNVEDDTPAALLVGSLFLDLVIGLFLDIQEFSTLPPMTLKNLVKCLLIALQKHDFDSQPLRHLQPDLRRAVKRSLVDLVKDNCVSYEIRQLALSICQVFVKRFPHFAGKFIHEAIEEVTNLMIQLNYLQKPDDVLVVQAKIFMEALFAIFAMSGVLNMLFKNTLDQPFFQVLRYVLEFNAKSNATAVNQVPLRETLLRDTLSRAAESEPETCQLLVENLSQYVEIVYHSHYSADLLGLVGSSLLGVARKASESPGMFDASPLLVICCNLIQHNKSQSRYLLSHLDNLLRVALVRLYVTPASLTRILRVTAALYRKVPRDQAFTSNIYASVVFELLADALHAKLPMTPPTLAAVTEALIETADTLHVPAAKLSELAFDGLRYFHHGCSPEAPPQDFSAAQAVVKMVLEVAQQDSQIITNLSARPLSVRVWNVMLLGALSMDNSRCASLLLQNLQEFSRAYYMSLNPGTPAAPDYQALQDVDISRAYIAIKLWLILARKVAQGQSDDFDTSGFMDREDLEDRNARSIWNQLWPPFEAALTALEHDGFATSSLMLVSTSVADLFLFLHQFRSVLSLASSSQIALLNRLRSNGRVESKISRTLRALNEPPPDVGVDFFVDQATAEIVAEEKLLMEAAKLQDPARGGTDRTRRAMPEGTMIFVFTFEVATEPQALRRGPAPITAVAYTERLGSVHSYCSPPPTTSSYPLNMATHAGIKTVILLSFVLAVGFLMIILSCALWSNWLPLLVALTFVLAPLPNAIFSHCGNDDFTTDYEGSGPIDLGRFITATVVVTGFALPLVLTHSDIIRPGACAMSIIGGALVYGTILAYSSVFKQEEADYD</sequence>
<evidence type="ECO:0000313" key="1">
    <source>
        <dbReference type="EMBL" id="KAJ3559109.1"/>
    </source>
</evidence>
<reference evidence="1" key="1">
    <citation type="submission" date="2022-07" db="EMBL/GenBank/DDBJ databases">
        <title>Genome Sequence of Phlebia brevispora.</title>
        <authorList>
            <person name="Buettner E."/>
        </authorList>
    </citation>
    <scope>NUCLEOTIDE SEQUENCE</scope>
    <source>
        <strain evidence="1">MPL23</strain>
    </source>
</reference>
<dbReference type="EMBL" id="JANHOG010000045">
    <property type="protein sequence ID" value="KAJ3559109.1"/>
    <property type="molecule type" value="Genomic_DNA"/>
</dbReference>